<dbReference type="InterPro" id="IPR002202">
    <property type="entry name" value="HMG_CoA_Rdtase"/>
</dbReference>
<dbReference type="InterPro" id="IPR023074">
    <property type="entry name" value="HMG_CoA_Rdtase_cat_sf"/>
</dbReference>
<protein>
    <recommendedName>
        <fullName evidence="4">3-hydroxy-3-methylglutaryl coenzyme A reductase</fullName>
        <shortName evidence="4">HMG-CoA reductase</shortName>
    </recommendedName>
</protein>
<proteinExistence type="inferred from homology"/>
<dbReference type="Gene3D" id="3.90.770.10">
    <property type="entry name" value="3-hydroxy-3-methylglutaryl-coenzyme A Reductase, Chain A, domain 2"/>
    <property type="match status" value="1"/>
</dbReference>
<dbReference type="Gene3D" id="3.30.70.420">
    <property type="entry name" value="Hydroxymethylglutaryl-CoA reductase, class I/II, NAD/NADP-binding domain"/>
    <property type="match status" value="1"/>
</dbReference>
<reference evidence="6 7" key="1">
    <citation type="submission" date="2017-10" db="EMBL/GenBank/DDBJ databases">
        <title>Draft genome of Longimonas halophila.</title>
        <authorList>
            <person name="Goh K.M."/>
            <person name="Shamsir M.S."/>
            <person name="Lim S.W."/>
        </authorList>
    </citation>
    <scope>NUCLEOTIDE SEQUENCE [LARGE SCALE GENOMIC DNA]</scope>
    <source>
        <strain evidence="6 7">KCTC 42399</strain>
    </source>
</reference>
<dbReference type="Pfam" id="PF00368">
    <property type="entry name" value="HMG-CoA_red"/>
    <property type="match status" value="1"/>
</dbReference>
<evidence type="ECO:0000256" key="4">
    <source>
        <dbReference type="RuleBase" id="RU361219"/>
    </source>
</evidence>
<dbReference type="AlphaFoldDB" id="A0A2H3NNU2"/>
<dbReference type="GO" id="GO:0008299">
    <property type="term" value="P:isoprenoid biosynthetic process"/>
    <property type="evidence" value="ECO:0007669"/>
    <property type="project" value="InterPro"/>
</dbReference>
<dbReference type="NCBIfam" id="TIGR00533">
    <property type="entry name" value="HMG_CoA_R_NADP"/>
    <property type="match status" value="1"/>
</dbReference>
<dbReference type="GO" id="GO:0015936">
    <property type="term" value="P:coenzyme A metabolic process"/>
    <property type="evidence" value="ECO:0007669"/>
    <property type="project" value="InterPro"/>
</dbReference>
<dbReference type="PANTHER" id="PTHR10572:SF24">
    <property type="entry name" value="3-HYDROXY-3-METHYLGLUTARYL-COENZYME A REDUCTASE"/>
    <property type="match status" value="1"/>
</dbReference>
<dbReference type="OrthoDB" id="9794902at2"/>
<evidence type="ECO:0000256" key="2">
    <source>
        <dbReference type="ARBA" id="ARBA00022857"/>
    </source>
</evidence>
<name>A0A2H3NNU2_9BACT</name>
<keyword evidence="3 4" id="KW-0560">Oxidoreductase</keyword>
<dbReference type="Gene3D" id="1.10.3270.10">
    <property type="entry name" value="HMGR, N-terminal domain"/>
    <property type="match status" value="1"/>
</dbReference>
<dbReference type="InterPro" id="IPR009029">
    <property type="entry name" value="HMG_CoA_Rdtase_sub-bd_dom_sf"/>
</dbReference>
<dbReference type="EMBL" id="PDEP01000002">
    <property type="protein sequence ID" value="PEN08686.1"/>
    <property type="molecule type" value="Genomic_DNA"/>
</dbReference>
<evidence type="ECO:0000313" key="6">
    <source>
        <dbReference type="EMBL" id="PEN08686.1"/>
    </source>
</evidence>
<dbReference type="PROSITE" id="PS50065">
    <property type="entry name" value="HMG_COA_REDUCTASE_4"/>
    <property type="match status" value="1"/>
</dbReference>
<sequence>MNSGSPTNGTASARTTLEKPAPTQREELIQALATGQLSLHKLPKDLPAREAASIRREALEQAADTKTKGLDHYSFDAEVVSTRNCENLIGVAQVPMGAVGPVPVRGDYINDDRYVPLATTEGALIASVNRGCATLRAADGAIVHVEDVGMTRAPVFRTSGIRESTAFTDWVEDNEDEIRTQVEATSRYLKLKDIRPFSLGSTVFLRFRFSTGDAMGMNMATLACNQVIQDLIVPETGVEFVSLSGNYCVDKKPSAVNVQEGRGKRIFAEVELSEEVLKRYLKTNAEDLTEVQYRKNMLGSTAAGSMGMNAHYANMVAAFFVATGQDIAQVVEGALGTTCIEKRGDGGVYISIFMPDVPLGAIGGGTTLQTQSDALSLMGVALDPDEPGAAAMQVAELLGATVLAGELSLMGALSSHHLARAHNDLGRPTPPSNGHAAQ</sequence>
<keyword evidence="2" id="KW-0521">NADP</keyword>
<evidence type="ECO:0000256" key="5">
    <source>
        <dbReference type="SAM" id="MobiDB-lite"/>
    </source>
</evidence>
<dbReference type="PROSITE" id="PS00318">
    <property type="entry name" value="HMG_COA_REDUCTASE_2"/>
    <property type="match status" value="1"/>
</dbReference>
<dbReference type="Proteomes" id="UP000221024">
    <property type="component" value="Unassembled WGS sequence"/>
</dbReference>
<keyword evidence="7" id="KW-1185">Reference proteome</keyword>
<dbReference type="CDD" id="cd00643">
    <property type="entry name" value="HMG-CoA_reductase_classI"/>
    <property type="match status" value="1"/>
</dbReference>
<dbReference type="InterPro" id="IPR023282">
    <property type="entry name" value="HMG_CoA_Rdtase_N"/>
</dbReference>
<dbReference type="PROSITE" id="PS00066">
    <property type="entry name" value="HMG_COA_REDUCTASE_1"/>
    <property type="match status" value="1"/>
</dbReference>
<comment type="caution">
    <text evidence="6">The sequence shown here is derived from an EMBL/GenBank/DDBJ whole genome shotgun (WGS) entry which is preliminary data.</text>
</comment>
<dbReference type="InterPro" id="IPR009023">
    <property type="entry name" value="HMG_CoA_Rdtase_NAD(P)-bd_sf"/>
</dbReference>
<dbReference type="RefSeq" id="WP_098061081.1">
    <property type="nucleotide sequence ID" value="NZ_PDEP01000002.1"/>
</dbReference>
<organism evidence="6 7">
    <name type="scientific">Longimonas halophila</name>
    <dbReference type="NCBI Taxonomy" id="1469170"/>
    <lineage>
        <taxon>Bacteria</taxon>
        <taxon>Pseudomonadati</taxon>
        <taxon>Rhodothermota</taxon>
        <taxon>Rhodothermia</taxon>
        <taxon>Rhodothermales</taxon>
        <taxon>Salisaetaceae</taxon>
        <taxon>Longimonas</taxon>
    </lineage>
</organism>
<dbReference type="InterPro" id="IPR023076">
    <property type="entry name" value="HMG_CoA_Rdtase_CS"/>
</dbReference>
<dbReference type="SUPFAM" id="SSF56542">
    <property type="entry name" value="Substrate-binding domain of HMG-CoA reductase"/>
    <property type="match status" value="1"/>
</dbReference>
<evidence type="ECO:0000313" key="7">
    <source>
        <dbReference type="Proteomes" id="UP000221024"/>
    </source>
</evidence>
<feature type="region of interest" description="Disordered" evidence="5">
    <location>
        <begin position="1"/>
        <end position="24"/>
    </location>
</feature>
<accession>A0A2H3NNU2</accession>
<comment type="similarity">
    <text evidence="1 4">Belongs to the HMG-CoA reductase family.</text>
</comment>
<evidence type="ECO:0000256" key="3">
    <source>
        <dbReference type="ARBA" id="ARBA00023002"/>
    </source>
</evidence>
<dbReference type="GO" id="GO:0004420">
    <property type="term" value="F:hydroxymethylglutaryl-CoA reductase (NADPH) activity"/>
    <property type="evidence" value="ECO:0007669"/>
    <property type="project" value="InterPro"/>
</dbReference>
<dbReference type="PANTHER" id="PTHR10572">
    <property type="entry name" value="3-HYDROXY-3-METHYLGLUTARYL-COENZYME A REDUCTASE"/>
    <property type="match status" value="1"/>
</dbReference>
<dbReference type="SUPFAM" id="SSF55035">
    <property type="entry name" value="NAD-binding domain of HMG-CoA reductase"/>
    <property type="match status" value="1"/>
</dbReference>
<dbReference type="FunFam" id="3.30.70.420:FF:000001">
    <property type="entry name" value="3-hydroxy-3-methylglutaryl coenzyme A reductase"/>
    <property type="match status" value="1"/>
</dbReference>
<dbReference type="InterPro" id="IPR004554">
    <property type="entry name" value="HMG_CoA_Rdtase_eu_arc"/>
</dbReference>
<dbReference type="PRINTS" id="PR00071">
    <property type="entry name" value="HMGCOARDTASE"/>
</dbReference>
<evidence type="ECO:0000256" key="1">
    <source>
        <dbReference type="ARBA" id="ARBA00007661"/>
    </source>
</evidence>
<dbReference type="GO" id="GO:0016126">
    <property type="term" value="P:sterol biosynthetic process"/>
    <property type="evidence" value="ECO:0007669"/>
    <property type="project" value="TreeGrafter"/>
</dbReference>
<gene>
    <name evidence="6" type="primary">hmgA</name>
    <name evidence="6" type="ORF">CRI93_02710</name>
</gene>
<feature type="compositionally biased region" description="Polar residues" evidence="5">
    <location>
        <begin position="1"/>
        <end position="15"/>
    </location>
</feature>